<dbReference type="Proteomes" id="UP000886523">
    <property type="component" value="Unassembled WGS sequence"/>
</dbReference>
<proteinExistence type="inferred from homology"/>
<name>A0A9P6B5B6_9AGAM</name>
<evidence type="ECO:0000256" key="10">
    <source>
        <dbReference type="SAM" id="MobiDB-lite"/>
    </source>
</evidence>
<comment type="similarity">
    <text evidence="4">Belongs to the snurportin family.</text>
</comment>
<feature type="region of interest" description="Disordered" evidence="10">
    <location>
        <begin position="93"/>
        <end position="150"/>
    </location>
</feature>
<reference evidence="12" key="1">
    <citation type="journal article" date="2020" name="Nat. Commun.">
        <title>Large-scale genome sequencing of mycorrhizal fungi provides insights into the early evolution of symbiotic traits.</title>
        <authorList>
            <person name="Miyauchi S."/>
            <person name="Kiss E."/>
            <person name="Kuo A."/>
            <person name="Drula E."/>
            <person name="Kohler A."/>
            <person name="Sanchez-Garcia M."/>
            <person name="Morin E."/>
            <person name="Andreopoulos B."/>
            <person name="Barry K.W."/>
            <person name="Bonito G."/>
            <person name="Buee M."/>
            <person name="Carver A."/>
            <person name="Chen C."/>
            <person name="Cichocki N."/>
            <person name="Clum A."/>
            <person name="Culley D."/>
            <person name="Crous P.W."/>
            <person name="Fauchery L."/>
            <person name="Girlanda M."/>
            <person name="Hayes R.D."/>
            <person name="Keri Z."/>
            <person name="LaButti K."/>
            <person name="Lipzen A."/>
            <person name="Lombard V."/>
            <person name="Magnuson J."/>
            <person name="Maillard F."/>
            <person name="Murat C."/>
            <person name="Nolan M."/>
            <person name="Ohm R.A."/>
            <person name="Pangilinan J."/>
            <person name="Pereira M.F."/>
            <person name="Perotto S."/>
            <person name="Peter M."/>
            <person name="Pfister S."/>
            <person name="Riley R."/>
            <person name="Sitrit Y."/>
            <person name="Stielow J.B."/>
            <person name="Szollosi G."/>
            <person name="Zifcakova L."/>
            <person name="Stursova M."/>
            <person name="Spatafora J.W."/>
            <person name="Tedersoo L."/>
            <person name="Vaario L.M."/>
            <person name="Yamada A."/>
            <person name="Yan M."/>
            <person name="Wang P."/>
            <person name="Xu J."/>
            <person name="Bruns T."/>
            <person name="Baldrian P."/>
            <person name="Vilgalys R."/>
            <person name="Dunand C."/>
            <person name="Henrissat B."/>
            <person name="Grigoriev I.V."/>
            <person name="Hibbett D."/>
            <person name="Nagy L.G."/>
            <person name="Martin F.M."/>
        </authorList>
    </citation>
    <scope>NUCLEOTIDE SEQUENCE</scope>
    <source>
        <strain evidence="12">UP504</strain>
    </source>
</reference>
<evidence type="ECO:0000256" key="1">
    <source>
        <dbReference type="ARBA" id="ARBA00003975"/>
    </source>
</evidence>
<dbReference type="OrthoDB" id="10003593at2759"/>
<gene>
    <name evidence="12" type="ORF">BS47DRAFT_1339039</name>
</gene>
<dbReference type="InterPro" id="IPR017336">
    <property type="entry name" value="Snurportin-1"/>
</dbReference>
<accession>A0A9P6B5B6</accession>
<evidence type="ECO:0000256" key="2">
    <source>
        <dbReference type="ARBA" id="ARBA00004123"/>
    </source>
</evidence>
<dbReference type="AlphaFoldDB" id="A0A9P6B5B6"/>
<evidence type="ECO:0000313" key="12">
    <source>
        <dbReference type="EMBL" id="KAF9517820.1"/>
    </source>
</evidence>
<keyword evidence="13" id="KW-1185">Reference proteome</keyword>
<evidence type="ECO:0000256" key="7">
    <source>
        <dbReference type="ARBA" id="ARBA00022490"/>
    </source>
</evidence>
<comment type="function">
    <text evidence="1">Functions as an U snRNP-specific nuclear import adapter. Involved in the trimethylguanosine (m3G)-cap-dependent nuclear import of U snRNPs. Binds specifically to the terminal m3G-cap U snRNAs.</text>
</comment>
<dbReference type="GO" id="GO:0003723">
    <property type="term" value="F:RNA binding"/>
    <property type="evidence" value="ECO:0007669"/>
    <property type="project" value="UniProtKB-KW"/>
</dbReference>
<feature type="region of interest" description="Disordered" evidence="10">
    <location>
        <begin position="1"/>
        <end position="29"/>
    </location>
</feature>
<comment type="caution">
    <text evidence="12">The sequence shown here is derived from an EMBL/GenBank/DDBJ whole genome shotgun (WGS) entry which is preliminary data.</text>
</comment>
<dbReference type="InterPro" id="IPR047857">
    <property type="entry name" value="Snurportin1_C"/>
</dbReference>
<keyword evidence="9" id="KW-0539">Nucleus</keyword>
<evidence type="ECO:0000256" key="9">
    <source>
        <dbReference type="ARBA" id="ARBA00023242"/>
    </source>
</evidence>
<feature type="domain" description="Snurportin-1 m3G cap-binding" evidence="11">
    <location>
        <begin position="201"/>
        <end position="309"/>
    </location>
</feature>
<evidence type="ECO:0000313" key="13">
    <source>
        <dbReference type="Proteomes" id="UP000886523"/>
    </source>
</evidence>
<feature type="compositionally biased region" description="Low complexity" evidence="10">
    <location>
        <begin position="93"/>
        <end position="105"/>
    </location>
</feature>
<evidence type="ECO:0000256" key="5">
    <source>
        <dbReference type="ARBA" id="ARBA00016034"/>
    </source>
</evidence>
<dbReference type="PANTHER" id="PTHR13403:SF6">
    <property type="entry name" value="SNURPORTIN-1"/>
    <property type="match status" value="1"/>
</dbReference>
<evidence type="ECO:0000256" key="4">
    <source>
        <dbReference type="ARBA" id="ARBA00007540"/>
    </source>
</evidence>
<keyword evidence="7" id="KW-0963">Cytoplasm</keyword>
<protein>
    <recommendedName>
        <fullName evidence="5">Snurportin-1</fullName>
    </recommendedName>
</protein>
<evidence type="ECO:0000256" key="6">
    <source>
        <dbReference type="ARBA" id="ARBA00022448"/>
    </source>
</evidence>
<dbReference type="Gene3D" id="3.30.470.30">
    <property type="entry name" value="DNA ligase/mRNA capping enzyme"/>
    <property type="match status" value="1"/>
</dbReference>
<dbReference type="EMBL" id="MU128929">
    <property type="protein sequence ID" value="KAF9517820.1"/>
    <property type="molecule type" value="Genomic_DNA"/>
</dbReference>
<keyword evidence="8" id="KW-0694">RNA-binding</keyword>
<evidence type="ECO:0000256" key="8">
    <source>
        <dbReference type="ARBA" id="ARBA00022884"/>
    </source>
</evidence>
<sequence>MNVSRITGSARRAEFKMPPKARQVSQDERRHRALEEQKRLRAQRINAARNIDLFSSLSLETRQEESEAVDAAPEIMQQGLGAFASMLDASPASAATTTDSSTSATVGDESMATVERTKARRRRKKGAASADKHVGGGDGGPSTPRKAKSRPVAARYANVCMYAELLELKEDDVWHSGGMSAIDEDGMTESGDGKVRTGAGLPNDLENGWVALAPIPVGKRCLAGGSSVGPAVVSSTHLHSRLKGTTLLKFPSPLPPDSILDCILDANWELNGIIHVLDILRWRGTDFTDCEAEFRFWWRDARLSEITLLPPSRRRRKGGDAKGVAGNNIEQDAHGELVFDYPFVFLPVPHHTPPIAVGRFVDTVIPAARMVRTIEVPLSLVEGTGSDDVGMDMDFNSDAVDEFGRRMPTSSVQETMRGGQLVSPVYRTQGPLRQSVTATIGTDGLLLYVSEASYQPGETPLSCWIPARRLDPEKLDEPVMLDTFERLVKKRVVTALDGGVDFEVMS</sequence>
<organism evidence="12 13">
    <name type="scientific">Hydnum rufescens UP504</name>
    <dbReference type="NCBI Taxonomy" id="1448309"/>
    <lineage>
        <taxon>Eukaryota</taxon>
        <taxon>Fungi</taxon>
        <taxon>Dikarya</taxon>
        <taxon>Basidiomycota</taxon>
        <taxon>Agaricomycotina</taxon>
        <taxon>Agaricomycetes</taxon>
        <taxon>Cantharellales</taxon>
        <taxon>Hydnaceae</taxon>
        <taxon>Hydnum</taxon>
    </lineage>
</organism>
<dbReference type="Pfam" id="PF21974">
    <property type="entry name" value="SPN1_m3Gcap_bd"/>
    <property type="match status" value="1"/>
</dbReference>
<keyword evidence="6" id="KW-0813">Transport</keyword>
<dbReference type="GO" id="GO:0005737">
    <property type="term" value="C:cytoplasm"/>
    <property type="evidence" value="ECO:0007669"/>
    <property type="project" value="UniProtKB-SubCell"/>
</dbReference>
<dbReference type="GO" id="GO:0005634">
    <property type="term" value="C:nucleus"/>
    <property type="evidence" value="ECO:0007669"/>
    <property type="project" value="UniProtKB-SubCell"/>
</dbReference>
<evidence type="ECO:0000256" key="3">
    <source>
        <dbReference type="ARBA" id="ARBA00004496"/>
    </source>
</evidence>
<dbReference type="PANTHER" id="PTHR13403">
    <property type="entry name" value="SNURPORTIN1 RNUT1 PROTEIN RNA, U TRANSPORTER 1"/>
    <property type="match status" value="1"/>
</dbReference>
<evidence type="ECO:0000259" key="11">
    <source>
        <dbReference type="Pfam" id="PF21974"/>
    </source>
</evidence>
<comment type="subcellular location">
    <subcellularLocation>
        <location evidence="3">Cytoplasm</location>
    </subcellularLocation>
    <subcellularLocation>
        <location evidence="2">Nucleus</location>
    </subcellularLocation>
</comment>
<dbReference type="GO" id="GO:0061015">
    <property type="term" value="P:snRNA import into nucleus"/>
    <property type="evidence" value="ECO:0007669"/>
    <property type="project" value="InterPro"/>
</dbReference>